<gene>
    <name evidence="1" type="ORF">BCF44_105366</name>
</gene>
<dbReference type="Proteomes" id="UP000256269">
    <property type="component" value="Unassembled WGS sequence"/>
</dbReference>
<comment type="caution">
    <text evidence="1">The sequence shown here is derived from an EMBL/GenBank/DDBJ whole genome shotgun (WGS) entry which is preliminary data.</text>
</comment>
<accession>A0A3E0HQ20</accession>
<name>A0A3E0HQ20_9PSEU</name>
<dbReference type="OrthoDB" id="9832334at2"/>
<evidence type="ECO:0000313" key="2">
    <source>
        <dbReference type="Proteomes" id="UP000256269"/>
    </source>
</evidence>
<reference evidence="1 2" key="1">
    <citation type="submission" date="2018-08" db="EMBL/GenBank/DDBJ databases">
        <title>Genomic Encyclopedia of Archaeal and Bacterial Type Strains, Phase II (KMG-II): from individual species to whole genera.</title>
        <authorList>
            <person name="Goeker M."/>
        </authorList>
    </citation>
    <scope>NUCLEOTIDE SEQUENCE [LARGE SCALE GENOMIC DNA]</scope>
    <source>
        <strain evidence="1 2">DSM 45791</strain>
    </source>
</reference>
<organism evidence="1 2">
    <name type="scientific">Kutzneria buriramensis</name>
    <dbReference type="NCBI Taxonomy" id="1045776"/>
    <lineage>
        <taxon>Bacteria</taxon>
        <taxon>Bacillati</taxon>
        <taxon>Actinomycetota</taxon>
        <taxon>Actinomycetes</taxon>
        <taxon>Pseudonocardiales</taxon>
        <taxon>Pseudonocardiaceae</taxon>
        <taxon>Kutzneria</taxon>
    </lineage>
</organism>
<protein>
    <submittedName>
        <fullName evidence="1">Uncharacterized protein</fullName>
    </submittedName>
</protein>
<dbReference type="EMBL" id="QUNO01000005">
    <property type="protein sequence ID" value="REH48507.1"/>
    <property type="molecule type" value="Genomic_DNA"/>
</dbReference>
<keyword evidence="2" id="KW-1185">Reference proteome</keyword>
<proteinExistence type="predicted"/>
<dbReference type="AlphaFoldDB" id="A0A3E0HQ20"/>
<dbReference type="RefSeq" id="WP_147328513.1">
    <property type="nucleotide sequence ID" value="NZ_CP144375.1"/>
</dbReference>
<evidence type="ECO:0000313" key="1">
    <source>
        <dbReference type="EMBL" id="REH48507.1"/>
    </source>
</evidence>
<sequence>MNEFGPLPPDFKVLPAAKEVSPEIAEWRTKFGLDIRPAAAEHPAPRPAANDHRTATERALDTKLPIGTVNREAFERSPVREYEKFLVQQGFPAKQMDALRAQLRHDPDLCNGPGGTKADRELLHDFARVGTVPFERYVMPKTAEVDALVHKAVGKQPGEYVSQDDLDGLLKTIADNPNVLLRKGLSDAEVNRVRGYPVRDTGRVPRADVVNPVYTSDGFENANADDAVWHDRMRMIKATGESPLSTGVARWTKADLEHVEHVGELAQTVYEALHLFQEANEKAREGIATAERPARKYVGAAPADTGAAAHSARLPDRLGYSCFSTIFSALSLASSV</sequence>